<proteinExistence type="predicted"/>
<dbReference type="AlphaFoldDB" id="A0A926ZJI3"/>
<dbReference type="RefSeq" id="WP_190474018.1">
    <property type="nucleotide sequence ID" value="NZ_JACJPW010000129.1"/>
</dbReference>
<dbReference type="InterPro" id="IPR036188">
    <property type="entry name" value="FAD/NAD-bd_sf"/>
</dbReference>
<dbReference type="SUPFAM" id="SSF54373">
    <property type="entry name" value="FAD-linked reductases, C-terminal domain"/>
    <property type="match status" value="1"/>
</dbReference>
<dbReference type="EMBL" id="JACJPW010000129">
    <property type="protein sequence ID" value="MBD2185573.1"/>
    <property type="molecule type" value="Genomic_DNA"/>
</dbReference>
<protein>
    <submittedName>
        <fullName evidence="2">FAD-dependent oxidoreductase</fullName>
    </submittedName>
</protein>
<sequence>MNDRSKFNPFRHTQQFDRPFSFEALYSHPGDLRIRDRGGDRKRIGIIGGGIAGLTSAYELSQLGHEVTIWEAGDRLGGRIRTHYFSDGTYGELGAMRIPNNHRCAMYYLEKFNLPTRRFVSYNPAGFYYLRGKKARIDAFAEFFAVFDLLPQELQDPAILYDDLLRELTETLSCAEKWEMFCPSFSSTLLKKYDGISFAQYFRDRLSQEAFEMVGHTTGMLHYERVSLLEGSIDFFSWYRVEQYQLIGGMETLVNAFAKRVQGKIELNAKVTDIQITDKGAIVRWNNLDSSFAKEFDYIICTVPASALATIEFAPDIPAKKKQANRSLTYGSAAKTLFHCTARPWELHDRIYGGASFTDLPIQQIWYPSDNAQLATLTKEGSVEYRWIPRERELSHQSSVFTGGYRWEKNSRQFLALDESERTDSTLDQVKQIHPQIDRYVDEIVHWSWDEQIKPGSGAYAYFTPGDHEEYQEVLCQPYPLDHPRVFFAGEHLAINHASIQGAIQTALSATIDVLDA</sequence>
<accession>A0A926ZJI3</accession>
<gene>
    <name evidence="2" type="ORF">H6G03_31660</name>
</gene>
<evidence type="ECO:0000259" key="1">
    <source>
        <dbReference type="Pfam" id="PF01593"/>
    </source>
</evidence>
<reference evidence="2" key="2">
    <citation type="submission" date="2020-08" db="EMBL/GenBank/DDBJ databases">
        <authorList>
            <person name="Chen M."/>
            <person name="Teng W."/>
            <person name="Zhao L."/>
            <person name="Hu C."/>
            <person name="Zhou Y."/>
            <person name="Han B."/>
            <person name="Song L."/>
            <person name="Shu W."/>
        </authorList>
    </citation>
    <scope>NUCLEOTIDE SEQUENCE</scope>
    <source>
        <strain evidence="2">FACHB-1375</strain>
    </source>
</reference>
<evidence type="ECO:0000313" key="2">
    <source>
        <dbReference type="EMBL" id="MBD2185573.1"/>
    </source>
</evidence>
<dbReference type="SUPFAM" id="SSF51905">
    <property type="entry name" value="FAD/NAD(P)-binding domain"/>
    <property type="match status" value="1"/>
</dbReference>
<feature type="domain" description="Amine oxidase" evidence="1">
    <location>
        <begin position="51"/>
        <end position="511"/>
    </location>
</feature>
<dbReference type="PANTHER" id="PTHR10742">
    <property type="entry name" value="FLAVIN MONOAMINE OXIDASE"/>
    <property type="match status" value="1"/>
</dbReference>
<dbReference type="Gene3D" id="3.90.660.10">
    <property type="match status" value="1"/>
</dbReference>
<reference evidence="2" key="1">
    <citation type="journal article" date="2015" name="ISME J.">
        <title>Draft Genome Sequence of Streptomyces incarnatus NRRL8089, which Produces the Nucleoside Antibiotic Sinefungin.</title>
        <authorList>
            <person name="Oshima K."/>
            <person name="Hattori M."/>
            <person name="Shimizu H."/>
            <person name="Fukuda K."/>
            <person name="Nemoto M."/>
            <person name="Inagaki K."/>
            <person name="Tamura T."/>
        </authorList>
    </citation>
    <scope>NUCLEOTIDE SEQUENCE</scope>
    <source>
        <strain evidence="2">FACHB-1375</strain>
    </source>
</reference>
<dbReference type="Gene3D" id="1.10.10.1620">
    <property type="match status" value="1"/>
</dbReference>
<dbReference type="Proteomes" id="UP000641646">
    <property type="component" value="Unassembled WGS sequence"/>
</dbReference>
<evidence type="ECO:0000313" key="3">
    <source>
        <dbReference type="Proteomes" id="UP000641646"/>
    </source>
</evidence>
<dbReference type="Gene3D" id="1.10.405.10">
    <property type="entry name" value="Guanine Nucleotide Dissociation Inhibitor, domain 1"/>
    <property type="match status" value="1"/>
</dbReference>
<dbReference type="Pfam" id="PF01593">
    <property type="entry name" value="Amino_oxidase"/>
    <property type="match status" value="1"/>
</dbReference>
<name>A0A926ZJI3_9CYAN</name>
<comment type="caution">
    <text evidence="2">The sequence shown here is derived from an EMBL/GenBank/DDBJ whole genome shotgun (WGS) entry which is preliminary data.</text>
</comment>
<dbReference type="PANTHER" id="PTHR10742:SF410">
    <property type="entry name" value="LYSINE-SPECIFIC HISTONE DEMETHYLASE 2"/>
    <property type="match status" value="1"/>
</dbReference>
<organism evidence="2 3">
    <name type="scientific">Aerosakkonema funiforme FACHB-1375</name>
    <dbReference type="NCBI Taxonomy" id="2949571"/>
    <lineage>
        <taxon>Bacteria</taxon>
        <taxon>Bacillati</taxon>
        <taxon>Cyanobacteriota</taxon>
        <taxon>Cyanophyceae</taxon>
        <taxon>Oscillatoriophycideae</taxon>
        <taxon>Aerosakkonematales</taxon>
        <taxon>Aerosakkonemataceae</taxon>
        <taxon>Aerosakkonema</taxon>
    </lineage>
</organism>
<dbReference type="InterPro" id="IPR002937">
    <property type="entry name" value="Amino_oxidase"/>
</dbReference>
<dbReference type="InterPro" id="IPR050281">
    <property type="entry name" value="Flavin_monoamine_oxidase"/>
</dbReference>
<dbReference type="GO" id="GO:0016491">
    <property type="term" value="F:oxidoreductase activity"/>
    <property type="evidence" value="ECO:0007669"/>
    <property type="project" value="InterPro"/>
</dbReference>
<keyword evidence="3" id="KW-1185">Reference proteome</keyword>
<dbReference type="Gene3D" id="3.50.50.60">
    <property type="entry name" value="FAD/NAD(P)-binding domain"/>
    <property type="match status" value="1"/>
</dbReference>